<dbReference type="ExpressionAtlas" id="B7T1K8">
    <property type="expression patterns" value="baseline and differential"/>
</dbReference>
<dbReference type="SMART" id="SM00976">
    <property type="entry name" value="Telo_bind"/>
    <property type="match status" value="1"/>
</dbReference>
<dbReference type="PANTHER" id="PTHR14513">
    <property type="entry name" value="PROTECTION OF TELOMERES 1"/>
    <property type="match status" value="1"/>
</dbReference>
<name>B7T1K8_SORBI</name>
<dbReference type="InterPro" id="IPR011564">
    <property type="entry name" value="Telomer_end-bd_POT1/Cdc13"/>
</dbReference>
<dbReference type="CDD" id="cd04497">
    <property type="entry name" value="hPOT1_OB1_like"/>
    <property type="match status" value="1"/>
</dbReference>
<dbReference type="Pfam" id="PF25507">
    <property type="entry name" value="OB_POT1A"/>
    <property type="match status" value="1"/>
</dbReference>
<dbReference type="GO" id="GO:0000723">
    <property type="term" value="P:telomere maintenance"/>
    <property type="evidence" value="ECO:0007669"/>
    <property type="project" value="InterPro"/>
</dbReference>
<evidence type="ECO:0000313" key="6">
    <source>
        <dbReference type="EMBL" id="ACJ49172.1"/>
    </source>
</evidence>
<evidence type="ECO:0000256" key="4">
    <source>
        <dbReference type="ARBA" id="ARBA00023125"/>
    </source>
</evidence>
<dbReference type="InterPro" id="IPR028389">
    <property type="entry name" value="POT1"/>
</dbReference>
<dbReference type="Gene3D" id="2.40.50.140">
    <property type="entry name" value="Nucleic acid-binding proteins"/>
    <property type="match status" value="2"/>
</dbReference>
<dbReference type="GO" id="GO:0000781">
    <property type="term" value="C:chromosome, telomeric region"/>
    <property type="evidence" value="ECO:0007669"/>
    <property type="project" value="UniProtKB-SubCell"/>
</dbReference>
<keyword evidence="2" id="KW-0158">Chromosome</keyword>
<dbReference type="GO" id="GO:0043047">
    <property type="term" value="F:single-stranded telomeric DNA binding"/>
    <property type="evidence" value="ECO:0007669"/>
    <property type="project" value="InterPro"/>
</dbReference>
<dbReference type="PANTHER" id="PTHR14513:SF0">
    <property type="entry name" value="PROTECTION OF TELOMERES PROTEIN 1"/>
    <property type="match status" value="1"/>
</dbReference>
<comment type="subcellular location">
    <subcellularLocation>
        <location evidence="1">Chromosome</location>
        <location evidence="1">Telomere</location>
    </subcellularLocation>
</comment>
<evidence type="ECO:0000256" key="1">
    <source>
        <dbReference type="ARBA" id="ARBA00004574"/>
    </source>
</evidence>
<evidence type="ECO:0000259" key="5">
    <source>
        <dbReference type="SMART" id="SM00976"/>
    </source>
</evidence>
<proteinExistence type="evidence at transcript level"/>
<reference evidence="6" key="1">
    <citation type="submission" date="2008-07" db="EMBL/GenBank/DDBJ databases">
        <title>Positive selection and neo-functionalization shape the molecular evolution of POT1 genes in plants.</title>
        <authorList>
            <person name="Shakirov E.V."/>
            <person name="Song X."/>
            <person name="Zanis M.J."/>
            <person name="Croy J.E."/>
            <person name="Wuttke D.S."/>
            <person name="Shippen D.E."/>
        </authorList>
    </citation>
    <scope>NUCLEOTIDE SEQUENCE</scope>
</reference>
<dbReference type="EMBL" id="EU883539">
    <property type="protein sequence ID" value="ACJ49172.1"/>
    <property type="molecule type" value="mRNA"/>
</dbReference>
<dbReference type="AlphaFoldDB" id="B7T1K8"/>
<sequence length="476" mass="54464">MEEASARERKRPREVWKRLLKAAAWDPQYTYLPIADTLKVPGVQVCLFAVVAEIGAAVHSLGTDFTVTLRIVDESRKDGISATFFAENTALLPCVKSSGDVISLHNVTITMHGEFFVTFNKKFSSFALFESKVFAECSPYQSSMKYRGRIDDKELLTQQRTWLAYNLLGLKDLELQLRSLKSDSTFDLVCKVLHVRENSGKWIFYVWDGTDTPATEFQAISDAEAVESPLVLEGLPLPREVLCTMPCVGTVLRIFSDRSVNKVLHMQKGIYWARFCNITCKQEFGIWKGVFLKCSRVRLLSHEDGSVVDCLKMYDSRNTNKVHRQPMASFPSNIADVEYEKAGYSTLMESLTHHEVTHKLKTLVRVVAAYPCRASELRLLSTRKYIRLTLEDPTARIHAHVYKDNVVKFFGGCLTEEVVIKKMNKLLGMPESEDEEVALLTRNPPWIWCCLISYYRDKNDRWGSKRYQIYATTIRD</sequence>
<dbReference type="SUPFAM" id="SSF50249">
    <property type="entry name" value="Nucleic acid-binding proteins"/>
    <property type="match status" value="2"/>
</dbReference>
<evidence type="ECO:0000256" key="3">
    <source>
        <dbReference type="ARBA" id="ARBA00022895"/>
    </source>
</evidence>
<evidence type="ECO:0000256" key="2">
    <source>
        <dbReference type="ARBA" id="ARBA00022454"/>
    </source>
</evidence>
<dbReference type="InterPro" id="IPR057620">
    <property type="entry name" value="POT1A/B-like_OB"/>
</dbReference>
<feature type="domain" description="Telomeric single stranded DNA binding POT1/Cdc13" evidence="5">
    <location>
        <begin position="31"/>
        <end position="164"/>
    </location>
</feature>
<dbReference type="InterPro" id="IPR012340">
    <property type="entry name" value="NA-bd_OB-fold"/>
</dbReference>
<dbReference type="Pfam" id="PF02765">
    <property type="entry name" value="POT1"/>
    <property type="match status" value="1"/>
</dbReference>
<keyword evidence="3" id="KW-0779">Telomere</keyword>
<keyword evidence="4" id="KW-0238">DNA-binding</keyword>
<accession>B7T1K8</accession>
<organism evidence="6">
    <name type="scientific">Sorghum bicolor</name>
    <name type="common">Sorghum</name>
    <name type="synonym">Sorghum vulgare</name>
    <dbReference type="NCBI Taxonomy" id="4558"/>
    <lineage>
        <taxon>Eukaryota</taxon>
        <taxon>Viridiplantae</taxon>
        <taxon>Streptophyta</taxon>
        <taxon>Embryophyta</taxon>
        <taxon>Tracheophyta</taxon>
        <taxon>Spermatophyta</taxon>
        <taxon>Magnoliopsida</taxon>
        <taxon>Liliopsida</taxon>
        <taxon>Poales</taxon>
        <taxon>Poaceae</taxon>
        <taxon>PACMAD clade</taxon>
        <taxon>Panicoideae</taxon>
        <taxon>Andropogonodae</taxon>
        <taxon>Andropogoneae</taxon>
        <taxon>Sorghinae</taxon>
        <taxon>Sorghum</taxon>
    </lineage>
</organism>
<protein>
    <submittedName>
        <fullName evidence="6">Protection of telomeres 1a protein</fullName>
    </submittedName>
</protein>